<feature type="non-terminal residue" evidence="2">
    <location>
        <position position="38"/>
    </location>
</feature>
<accession>A0A0M8P1W3</accession>
<reference evidence="2 3" key="1">
    <citation type="submission" date="2015-08" db="EMBL/GenBank/DDBJ databases">
        <title>Genome sequencing of Penicillium nordicum.</title>
        <authorList>
            <person name="Nguyen H.D."/>
            <person name="Seifert K.A."/>
        </authorList>
    </citation>
    <scope>NUCLEOTIDE SEQUENCE [LARGE SCALE GENOMIC DNA]</scope>
    <source>
        <strain evidence="2 3">DAOMC 185683</strain>
    </source>
</reference>
<keyword evidence="3" id="KW-1185">Reference proteome</keyword>
<evidence type="ECO:0000313" key="2">
    <source>
        <dbReference type="EMBL" id="KOS43448.1"/>
    </source>
</evidence>
<protein>
    <submittedName>
        <fullName evidence="2">Uncharacterized protein</fullName>
    </submittedName>
</protein>
<dbReference type="AlphaFoldDB" id="A0A0M8P1W3"/>
<comment type="caution">
    <text evidence="2">The sequence shown here is derived from an EMBL/GenBank/DDBJ whole genome shotgun (WGS) entry which is preliminary data.</text>
</comment>
<feature type="region of interest" description="Disordered" evidence="1">
    <location>
        <begin position="1"/>
        <end position="38"/>
    </location>
</feature>
<evidence type="ECO:0000313" key="3">
    <source>
        <dbReference type="Proteomes" id="UP000037696"/>
    </source>
</evidence>
<feature type="compositionally biased region" description="Pro residues" evidence="1">
    <location>
        <begin position="9"/>
        <end position="26"/>
    </location>
</feature>
<dbReference type="Proteomes" id="UP000037696">
    <property type="component" value="Unassembled WGS sequence"/>
</dbReference>
<evidence type="ECO:0000256" key="1">
    <source>
        <dbReference type="SAM" id="MobiDB-lite"/>
    </source>
</evidence>
<dbReference type="EMBL" id="LHQQ01000081">
    <property type="protein sequence ID" value="KOS43448.1"/>
    <property type="molecule type" value="Genomic_DNA"/>
</dbReference>
<gene>
    <name evidence="2" type="ORF">ACN38_g5683</name>
</gene>
<name>A0A0M8P1W3_9EURO</name>
<proteinExistence type="predicted"/>
<organism evidence="2 3">
    <name type="scientific">Penicillium nordicum</name>
    <dbReference type="NCBI Taxonomy" id="229535"/>
    <lineage>
        <taxon>Eukaryota</taxon>
        <taxon>Fungi</taxon>
        <taxon>Dikarya</taxon>
        <taxon>Ascomycota</taxon>
        <taxon>Pezizomycotina</taxon>
        <taxon>Eurotiomycetes</taxon>
        <taxon>Eurotiomycetidae</taxon>
        <taxon>Eurotiales</taxon>
        <taxon>Aspergillaceae</taxon>
        <taxon>Penicillium</taxon>
    </lineage>
</organism>
<feature type="compositionally biased region" description="Polar residues" evidence="1">
    <location>
        <begin position="27"/>
        <end position="38"/>
    </location>
</feature>
<sequence length="38" mass="3916">MTNGSEGFPPLPPPDPVGRPPSPPPLRSSTFGITSTKV</sequence>